<protein>
    <submittedName>
        <fullName evidence="2">Uncharacterized protein</fullName>
    </submittedName>
</protein>
<dbReference type="Proteomes" id="UP000014480">
    <property type="component" value="Unassembled WGS sequence"/>
</dbReference>
<feature type="compositionally biased region" description="Basic residues" evidence="1">
    <location>
        <begin position="1"/>
        <end position="11"/>
    </location>
</feature>
<feature type="region of interest" description="Disordered" evidence="1">
    <location>
        <begin position="1"/>
        <end position="33"/>
    </location>
</feature>
<gene>
    <name evidence="2" type="ORF">Cob_v002730</name>
</gene>
<comment type="caution">
    <text evidence="2">The sequence shown here is derived from an EMBL/GenBank/DDBJ whole genome shotgun (WGS) entry which is preliminary data.</text>
</comment>
<sequence length="172" mass="18915">MDIIHSQRRSASHGSLRSSYKSQARRPGHPLPRRLLSVTESSSLLPSPGPLESMLKTTTETGDIGIFTIKPIAPSATVHHCARSRPGLDVASIFRPDSRTASHIEPFMDRTSPCFLMGIGRPLPVTIAQVQIAQCRIWAHQQPEVVTNVTLEWKDTGTGDKTTSRSPRKTKV</sequence>
<organism evidence="2 3">
    <name type="scientific">Colletotrichum orbiculare (strain 104-T / ATCC 96160 / CBS 514.97 / LARS 414 / MAFF 240422)</name>
    <name type="common">Cucumber anthracnose fungus</name>
    <name type="synonym">Colletotrichum lagenarium</name>
    <dbReference type="NCBI Taxonomy" id="1213857"/>
    <lineage>
        <taxon>Eukaryota</taxon>
        <taxon>Fungi</taxon>
        <taxon>Dikarya</taxon>
        <taxon>Ascomycota</taxon>
        <taxon>Pezizomycotina</taxon>
        <taxon>Sordariomycetes</taxon>
        <taxon>Hypocreomycetidae</taxon>
        <taxon>Glomerellales</taxon>
        <taxon>Glomerellaceae</taxon>
        <taxon>Colletotrichum</taxon>
        <taxon>Colletotrichum orbiculare species complex</taxon>
    </lineage>
</organism>
<feature type="compositionally biased region" description="Basic residues" evidence="1">
    <location>
        <begin position="23"/>
        <end position="32"/>
    </location>
</feature>
<name>A0A484G0H9_COLOR</name>
<proteinExistence type="predicted"/>
<evidence type="ECO:0000256" key="1">
    <source>
        <dbReference type="SAM" id="MobiDB-lite"/>
    </source>
</evidence>
<dbReference type="OrthoDB" id="4839158at2759"/>
<feature type="compositionally biased region" description="Polar residues" evidence="1">
    <location>
        <begin position="12"/>
        <end position="22"/>
    </location>
</feature>
<keyword evidence="3" id="KW-1185">Reference proteome</keyword>
<reference evidence="3" key="2">
    <citation type="journal article" date="2019" name="Mol. Plant Microbe Interact.">
        <title>Genome sequence resources for four phytopathogenic fungi from the Colletotrichum orbiculare species complex.</title>
        <authorList>
            <person name="Gan P."/>
            <person name="Tsushima A."/>
            <person name="Narusaka M."/>
            <person name="Narusaka Y."/>
            <person name="Takano Y."/>
            <person name="Kubo Y."/>
            <person name="Shirasu K."/>
        </authorList>
    </citation>
    <scope>GENOME REANNOTATION</scope>
    <source>
        <strain evidence="3">104-T / ATCC 96160 / CBS 514.97 / LARS 414 / MAFF 240422</strain>
    </source>
</reference>
<evidence type="ECO:0000313" key="3">
    <source>
        <dbReference type="Proteomes" id="UP000014480"/>
    </source>
</evidence>
<accession>A0A484G0H9</accession>
<evidence type="ECO:0000313" key="2">
    <source>
        <dbReference type="EMBL" id="TDZ23678.1"/>
    </source>
</evidence>
<reference evidence="3" key="1">
    <citation type="journal article" date="2013" name="New Phytol.">
        <title>Comparative genomic and transcriptomic analyses reveal the hemibiotrophic stage shift of Colletotrichum fungi.</title>
        <authorList>
            <person name="Gan P."/>
            <person name="Ikeda K."/>
            <person name="Irieda H."/>
            <person name="Narusaka M."/>
            <person name="O'Connell R.J."/>
            <person name="Narusaka Y."/>
            <person name="Takano Y."/>
            <person name="Kubo Y."/>
            <person name="Shirasu K."/>
        </authorList>
    </citation>
    <scope>NUCLEOTIDE SEQUENCE [LARGE SCALE GENOMIC DNA]</scope>
    <source>
        <strain evidence="3">104-T / ATCC 96160 / CBS 514.97 / LARS 414 / MAFF 240422</strain>
    </source>
</reference>
<dbReference type="EMBL" id="AMCV02000005">
    <property type="protein sequence ID" value="TDZ23678.1"/>
    <property type="molecule type" value="Genomic_DNA"/>
</dbReference>
<dbReference type="AlphaFoldDB" id="A0A484G0H9"/>
<dbReference type="STRING" id="1213857.A0A484G0H9"/>